<reference evidence="2 3" key="1">
    <citation type="submission" date="2020-10" db="EMBL/GenBank/DDBJ databases">
        <title>Phylogeny of dyella-like bacteria.</title>
        <authorList>
            <person name="Fu J."/>
        </authorList>
    </citation>
    <scope>NUCLEOTIDE SEQUENCE [LARGE SCALE GENOMIC DNA]</scope>
    <source>
        <strain evidence="2 3">DHOB09</strain>
    </source>
</reference>
<evidence type="ECO:0000313" key="2">
    <source>
        <dbReference type="EMBL" id="QRN51947.1"/>
    </source>
</evidence>
<accession>A0ABX7GNJ7</accession>
<dbReference type="PANTHER" id="PTHR43441:SF10">
    <property type="entry name" value="ACETYLTRANSFERASE"/>
    <property type="match status" value="1"/>
</dbReference>
<dbReference type="Gene3D" id="3.40.630.30">
    <property type="match status" value="1"/>
</dbReference>
<dbReference type="PROSITE" id="PS51186">
    <property type="entry name" value="GNAT"/>
    <property type="match status" value="1"/>
</dbReference>
<dbReference type="EMBL" id="CP064030">
    <property type="protein sequence ID" value="QRN51947.1"/>
    <property type="molecule type" value="Genomic_DNA"/>
</dbReference>
<sequence length="187" mass="20719">MTTLLHPSPQALDTPLVSLRPWREDDAPALHEAVQESLDQVSRWLPWCHAGYDLAEALNWTTLCKQHWNDGEHYDFAILDGHGRLAGGMGLNELNERDLRANLGYWLRTSATGHGYASHAGRAVAMFGFEALGLRRIEIVAAVDNLASQRCAERIGAKREGIARQRIFLHGQSQDAVIYGLLPGDLA</sequence>
<proteinExistence type="predicted"/>
<dbReference type="Proteomes" id="UP000663181">
    <property type="component" value="Chromosome"/>
</dbReference>
<protein>
    <submittedName>
        <fullName evidence="2">GNAT family N-acetyltransferase</fullName>
    </submittedName>
</protein>
<organism evidence="2 3">
    <name type="scientific">Dyella caseinilytica</name>
    <dbReference type="NCBI Taxonomy" id="1849581"/>
    <lineage>
        <taxon>Bacteria</taxon>
        <taxon>Pseudomonadati</taxon>
        <taxon>Pseudomonadota</taxon>
        <taxon>Gammaproteobacteria</taxon>
        <taxon>Lysobacterales</taxon>
        <taxon>Rhodanobacteraceae</taxon>
        <taxon>Dyella</taxon>
    </lineage>
</organism>
<dbReference type="InterPro" id="IPR016181">
    <property type="entry name" value="Acyl_CoA_acyltransferase"/>
</dbReference>
<evidence type="ECO:0000313" key="3">
    <source>
        <dbReference type="Proteomes" id="UP000663181"/>
    </source>
</evidence>
<dbReference type="PANTHER" id="PTHR43441">
    <property type="entry name" value="RIBOSOMAL-PROTEIN-SERINE ACETYLTRANSFERASE"/>
    <property type="match status" value="1"/>
</dbReference>
<keyword evidence="3" id="KW-1185">Reference proteome</keyword>
<dbReference type="InterPro" id="IPR051908">
    <property type="entry name" value="Ribosomal_N-acetyltransferase"/>
</dbReference>
<gene>
    <name evidence="2" type="ORF">ISN74_10475</name>
</gene>
<dbReference type="Pfam" id="PF13302">
    <property type="entry name" value="Acetyltransf_3"/>
    <property type="match status" value="1"/>
</dbReference>
<dbReference type="SUPFAM" id="SSF55729">
    <property type="entry name" value="Acyl-CoA N-acyltransferases (Nat)"/>
    <property type="match status" value="1"/>
</dbReference>
<dbReference type="RefSeq" id="WP_188799269.1">
    <property type="nucleotide sequence ID" value="NZ_BMIZ01000001.1"/>
</dbReference>
<evidence type="ECO:0000259" key="1">
    <source>
        <dbReference type="PROSITE" id="PS51186"/>
    </source>
</evidence>
<name>A0ABX7GNJ7_9GAMM</name>
<dbReference type="InterPro" id="IPR000182">
    <property type="entry name" value="GNAT_dom"/>
</dbReference>
<feature type="domain" description="N-acetyltransferase" evidence="1">
    <location>
        <begin position="17"/>
        <end position="184"/>
    </location>
</feature>